<dbReference type="EMBL" id="LKAM01000006">
    <property type="protein sequence ID" value="KUM47902.1"/>
    <property type="molecule type" value="Genomic_DNA"/>
</dbReference>
<gene>
    <name evidence="1" type="ORF">ABT39_MTgene4897</name>
</gene>
<comment type="caution">
    <text evidence="1">The sequence shown here is derived from an EMBL/GenBank/DDBJ whole genome shotgun (WGS) entry which is preliminary data.</text>
</comment>
<organism evidence="1">
    <name type="scientific">Picea glauca</name>
    <name type="common">White spruce</name>
    <name type="synonym">Pinus glauca</name>
    <dbReference type="NCBI Taxonomy" id="3330"/>
    <lineage>
        <taxon>Eukaryota</taxon>
        <taxon>Viridiplantae</taxon>
        <taxon>Streptophyta</taxon>
        <taxon>Embryophyta</taxon>
        <taxon>Tracheophyta</taxon>
        <taxon>Spermatophyta</taxon>
        <taxon>Pinopsida</taxon>
        <taxon>Pinidae</taxon>
        <taxon>Conifers I</taxon>
        <taxon>Pinales</taxon>
        <taxon>Pinaceae</taxon>
        <taxon>Picea</taxon>
    </lineage>
</organism>
<geneLocation type="mitochondrion" evidence="1"/>
<reference evidence="1" key="1">
    <citation type="journal article" date="2015" name="Genome Biol. Evol.">
        <title>Organellar Genomes of White Spruce (Picea glauca): Assembly and Annotation.</title>
        <authorList>
            <person name="Jackman S.D."/>
            <person name="Warren R.L."/>
            <person name="Gibb E.A."/>
            <person name="Vandervalk B.P."/>
            <person name="Mohamadi H."/>
            <person name="Chu J."/>
            <person name="Raymond A."/>
            <person name="Pleasance S."/>
            <person name="Coope R."/>
            <person name="Wildung M.R."/>
            <person name="Ritland C.E."/>
            <person name="Bousquet J."/>
            <person name="Jones S.J."/>
            <person name="Bohlmann J."/>
            <person name="Birol I."/>
        </authorList>
    </citation>
    <scope>NUCLEOTIDE SEQUENCE [LARGE SCALE GENOMIC DNA]</scope>
    <source>
        <tissue evidence="1">Flushing bud</tissue>
    </source>
</reference>
<proteinExistence type="predicted"/>
<dbReference type="AlphaFoldDB" id="A0A117NH72"/>
<name>A0A117NH72_PICGL</name>
<evidence type="ECO:0000313" key="1">
    <source>
        <dbReference type="EMBL" id="KUM47902.1"/>
    </source>
</evidence>
<sequence>MDGDNLKASTFGFHYSLALWQRLSTYTMGLNISIQEMDSIALRFTRTLAASLLISGKSKGRWIKKAPLIRYPVEESKRIPSTLDQRKERIRNPCSLHSNLHLDP</sequence>
<keyword evidence="1" id="KW-0496">Mitochondrion</keyword>
<accession>A0A117NH72</accession>
<protein>
    <submittedName>
        <fullName evidence="1">Uncharacterized protein</fullName>
    </submittedName>
</protein>